<keyword evidence="1" id="KW-0732">Signal</keyword>
<evidence type="ECO:0000313" key="3">
    <source>
        <dbReference type="RefSeq" id="XP_012943722.2"/>
    </source>
</evidence>
<dbReference type="Proteomes" id="UP000694888">
    <property type="component" value="Unplaced"/>
</dbReference>
<feature type="signal peptide" evidence="1">
    <location>
        <begin position="1"/>
        <end position="20"/>
    </location>
</feature>
<dbReference type="RefSeq" id="XP_012943722.2">
    <property type="nucleotide sequence ID" value="XM_013088268.2"/>
</dbReference>
<gene>
    <name evidence="3" type="primary">LOC101863933</name>
</gene>
<sequence length="102" mass="11612">MCSLVLYLVVLVVLVIECSAFLVFSPGVCPSVPSMLTFDLKNFLGRWYIYETFDVPFQYGISLSLLEGRQPNYRVVSTDYTSYAVIYSCTRPTVLPFRMGEN</sequence>
<name>A0ABM1AA29_APLCA</name>
<protein>
    <submittedName>
        <fullName evidence="3">Apolipoprotein D</fullName>
    </submittedName>
</protein>
<organism evidence="2 3">
    <name type="scientific">Aplysia californica</name>
    <name type="common">California sea hare</name>
    <dbReference type="NCBI Taxonomy" id="6500"/>
    <lineage>
        <taxon>Eukaryota</taxon>
        <taxon>Metazoa</taxon>
        <taxon>Spiralia</taxon>
        <taxon>Lophotrochozoa</taxon>
        <taxon>Mollusca</taxon>
        <taxon>Gastropoda</taxon>
        <taxon>Heterobranchia</taxon>
        <taxon>Euthyneura</taxon>
        <taxon>Tectipleura</taxon>
        <taxon>Aplysiida</taxon>
        <taxon>Aplysioidea</taxon>
        <taxon>Aplysiidae</taxon>
        <taxon>Aplysia</taxon>
    </lineage>
</organism>
<dbReference type="Gene3D" id="2.40.128.20">
    <property type="match status" value="2"/>
</dbReference>
<feature type="chain" id="PRO_5045153743" evidence="1">
    <location>
        <begin position="21"/>
        <end position="102"/>
    </location>
</feature>
<keyword evidence="2" id="KW-1185">Reference proteome</keyword>
<proteinExistence type="predicted"/>
<accession>A0ABM1AA29</accession>
<dbReference type="SUPFAM" id="SSF50814">
    <property type="entry name" value="Lipocalins"/>
    <property type="match status" value="1"/>
</dbReference>
<dbReference type="PANTHER" id="PTHR10612">
    <property type="entry name" value="APOLIPOPROTEIN D"/>
    <property type="match status" value="1"/>
</dbReference>
<reference evidence="3" key="1">
    <citation type="submission" date="2025-08" db="UniProtKB">
        <authorList>
            <consortium name="RefSeq"/>
        </authorList>
    </citation>
    <scope>IDENTIFICATION</scope>
</reference>
<dbReference type="InterPro" id="IPR012674">
    <property type="entry name" value="Calycin"/>
</dbReference>
<dbReference type="PANTHER" id="PTHR10612:SF34">
    <property type="entry name" value="APOLIPOPROTEIN D"/>
    <property type="match status" value="1"/>
</dbReference>
<dbReference type="GeneID" id="101863933"/>
<evidence type="ECO:0000313" key="2">
    <source>
        <dbReference type="Proteomes" id="UP000694888"/>
    </source>
</evidence>
<evidence type="ECO:0000256" key="1">
    <source>
        <dbReference type="SAM" id="SignalP"/>
    </source>
</evidence>